<sequence>MHDSDFDTGTSEKALSMEQQQSECNVRSAELRSELRSKHRSSATREASIIFRDIVLRAASGEARQGRPAGRVCRPARDGLDQQAPITLADPHQHSTRLAPAASAGGETSPRGLAKALARPDVAITVLVGLIALVLVGTVVVLSTVVQYFGVDKRDVIQDYEMALVERLANAARSALPADPKAQTPLVGDRTDLLADDDSLQQQGREPTAQATNDVVEVTQGDDLNAGSVNEFLDRLQERGWIADSPPPAATTSADAAAAAAAPLADGAAAGDEATPQPRIPKLIHATWKTDILPERWEKVRQGCIELHPDYEFKLWSDAASRAFIAEHYPWFLPTFDGYTYPIQRADVIRYFVLHHYGGVYMDLDIGCRRNLDPLLYFRVILPQTIPVGVSNDLMFAEKGHPFMDLVIHNLITFDHTYGTNYPTVMFSTGPMFLSAVYGMWPKDTPEGVERQVRILPRRWYGKNAPPTDMEDSYFDHFYGSSWHADDAGFITFLGKFGIALMYAGVAVVVLGAIRIFWTKRTPFKASPRQIGPIALPYEALPFARSGGSAGSRPGTPSGARPGQQAERAGDNKTGGLFYMPVWLYPGDRTPGRSPGDAQGAWTQYFSNLSFVDDGNGGHRYEPLPNFSRPPSPSNNSILHAPGATHDGAFDGVHLHSIRPGSNSADAGRGGVNLPPPSSSEPSLTTPMSPNPPAYSALRSWGTSLFRGFPFPNPSSSFQEPLLPVAHDGGSADAAATSSAADRSRATTPTPRRRASADLVFDDAVESSSDRAGLGGGVPTFSSKHHEAGRFHLSLPRTRSPSPSPPVYSSVVVVAPSDGGDSERELPNEAEAVFDARGRPARAGGVGVVGGAGGRAPSDVGPSAPATASSTGDGSVERATGAGESDAARGRRAGAVTPPAGQLGAVPSFVDSQLANDVDAALAEGDAAAAATSGMPGRLSRRASLDATTRSASPAGGVGVEAEVDRLLSEMTPESISSPTTPRPE</sequence>
<dbReference type="Proteomes" id="UP000777482">
    <property type="component" value="Unassembled WGS sequence"/>
</dbReference>
<comment type="similarity">
    <text evidence="1">Belongs to the glycosyltransferase 32 family.</text>
</comment>
<dbReference type="InterPro" id="IPR051706">
    <property type="entry name" value="Glycosyltransferase_domain"/>
</dbReference>
<evidence type="ECO:0000313" key="6">
    <source>
        <dbReference type="Proteomes" id="UP000777482"/>
    </source>
</evidence>
<feature type="region of interest" description="Disordered" evidence="3">
    <location>
        <begin position="546"/>
        <end position="573"/>
    </location>
</feature>
<feature type="region of interest" description="Disordered" evidence="3">
    <location>
        <begin position="1"/>
        <end position="26"/>
    </location>
</feature>
<keyword evidence="4" id="KW-0472">Membrane</keyword>
<dbReference type="AlphaFoldDB" id="A0A9P6W3V7"/>
<dbReference type="Pfam" id="PF04488">
    <property type="entry name" value="Gly_transf_sug"/>
    <property type="match status" value="1"/>
</dbReference>
<feature type="region of interest" description="Disordered" evidence="3">
    <location>
        <begin position="926"/>
        <end position="960"/>
    </location>
</feature>
<gene>
    <name evidence="5" type="ORF">C6P46_003054</name>
</gene>
<dbReference type="GO" id="GO:0000030">
    <property type="term" value="F:mannosyltransferase activity"/>
    <property type="evidence" value="ECO:0007669"/>
    <property type="project" value="TreeGrafter"/>
</dbReference>
<feature type="compositionally biased region" description="Low complexity" evidence="3">
    <location>
        <begin position="546"/>
        <end position="560"/>
    </location>
</feature>
<protein>
    <recommendedName>
        <fullName evidence="7">Glycosyltransferase family 32 protein</fullName>
    </recommendedName>
</protein>
<evidence type="ECO:0008006" key="7">
    <source>
        <dbReference type="Google" id="ProtNLM"/>
    </source>
</evidence>
<evidence type="ECO:0000256" key="4">
    <source>
        <dbReference type="SAM" id="Phobius"/>
    </source>
</evidence>
<dbReference type="SUPFAM" id="SSF53448">
    <property type="entry name" value="Nucleotide-diphospho-sugar transferases"/>
    <property type="match status" value="1"/>
</dbReference>
<feature type="region of interest" description="Disordered" evidence="3">
    <location>
        <begin position="845"/>
        <end position="904"/>
    </location>
</feature>
<evidence type="ECO:0000313" key="5">
    <source>
        <dbReference type="EMBL" id="KAG0662966.1"/>
    </source>
</evidence>
<dbReference type="InterPro" id="IPR007577">
    <property type="entry name" value="GlycoTrfase_DXD_sugar-bd_CS"/>
</dbReference>
<dbReference type="Gene3D" id="3.90.550.20">
    <property type="match status" value="1"/>
</dbReference>
<organism evidence="5 6">
    <name type="scientific">Rhodotorula mucilaginosa</name>
    <name type="common">Yeast</name>
    <name type="synonym">Rhodotorula rubra</name>
    <dbReference type="NCBI Taxonomy" id="5537"/>
    <lineage>
        <taxon>Eukaryota</taxon>
        <taxon>Fungi</taxon>
        <taxon>Dikarya</taxon>
        <taxon>Basidiomycota</taxon>
        <taxon>Pucciniomycotina</taxon>
        <taxon>Microbotryomycetes</taxon>
        <taxon>Sporidiobolales</taxon>
        <taxon>Sporidiobolaceae</taxon>
        <taxon>Rhodotorula</taxon>
    </lineage>
</organism>
<feature type="compositionally biased region" description="Gly residues" evidence="3">
    <location>
        <begin position="845"/>
        <end position="854"/>
    </location>
</feature>
<keyword evidence="6" id="KW-1185">Reference proteome</keyword>
<dbReference type="PANTHER" id="PTHR32385:SF15">
    <property type="entry name" value="INOSITOL PHOSPHOCERAMIDE MANNOSYLTRANSFERASE 1"/>
    <property type="match status" value="1"/>
</dbReference>
<feature type="region of interest" description="Disordered" evidence="3">
    <location>
        <begin position="617"/>
        <end position="691"/>
    </location>
</feature>
<evidence type="ECO:0000256" key="1">
    <source>
        <dbReference type="ARBA" id="ARBA00009003"/>
    </source>
</evidence>
<feature type="region of interest" description="Disordered" evidence="3">
    <location>
        <begin position="87"/>
        <end position="109"/>
    </location>
</feature>
<dbReference type="EMBL" id="PUHQ01000023">
    <property type="protein sequence ID" value="KAG0662966.1"/>
    <property type="molecule type" value="Genomic_DNA"/>
</dbReference>
<dbReference type="GO" id="GO:0016020">
    <property type="term" value="C:membrane"/>
    <property type="evidence" value="ECO:0007669"/>
    <property type="project" value="GOC"/>
</dbReference>
<evidence type="ECO:0000256" key="3">
    <source>
        <dbReference type="SAM" id="MobiDB-lite"/>
    </source>
</evidence>
<feature type="transmembrane region" description="Helical" evidence="4">
    <location>
        <begin position="497"/>
        <end position="518"/>
    </location>
</feature>
<dbReference type="PANTHER" id="PTHR32385">
    <property type="entry name" value="MANNOSYL PHOSPHORYLINOSITOL CERAMIDE SYNTHASE"/>
    <property type="match status" value="1"/>
</dbReference>
<proteinExistence type="inferred from homology"/>
<keyword evidence="2" id="KW-0808">Transferase</keyword>
<name>A0A9P6W3V7_RHOMI</name>
<dbReference type="InterPro" id="IPR029044">
    <property type="entry name" value="Nucleotide-diphossugar_trans"/>
</dbReference>
<dbReference type="FunFam" id="3.90.550.20:FF:000005">
    <property type="entry name" value="Unplaced genomic scaffold supercont1.17, whole genome shotgun sequence"/>
    <property type="match status" value="1"/>
</dbReference>
<comment type="caution">
    <text evidence="5">The sequence shown here is derived from an EMBL/GenBank/DDBJ whole genome shotgun (WGS) entry which is preliminary data.</text>
</comment>
<keyword evidence="4" id="KW-1133">Transmembrane helix</keyword>
<feature type="compositionally biased region" description="Low complexity" evidence="3">
    <location>
        <begin position="731"/>
        <end position="750"/>
    </location>
</feature>
<keyword evidence="4" id="KW-0812">Transmembrane</keyword>
<dbReference type="OrthoDB" id="3647at2759"/>
<feature type="compositionally biased region" description="Polar residues" evidence="3">
    <location>
        <begin position="7"/>
        <end position="25"/>
    </location>
</feature>
<dbReference type="GO" id="GO:0051999">
    <property type="term" value="P:mannosyl-inositol phosphorylceramide biosynthetic process"/>
    <property type="evidence" value="ECO:0007669"/>
    <property type="project" value="TreeGrafter"/>
</dbReference>
<feature type="transmembrane region" description="Helical" evidence="4">
    <location>
        <begin position="122"/>
        <end position="149"/>
    </location>
</feature>
<feature type="region of interest" description="Disordered" evidence="3">
    <location>
        <begin position="720"/>
        <end position="757"/>
    </location>
</feature>
<reference evidence="5 6" key="1">
    <citation type="submission" date="2020-11" db="EMBL/GenBank/DDBJ databases">
        <title>Kefir isolates.</title>
        <authorList>
            <person name="Marcisauskas S."/>
            <person name="Kim Y."/>
            <person name="Blasche S."/>
        </authorList>
    </citation>
    <scope>NUCLEOTIDE SEQUENCE [LARGE SCALE GENOMIC DNA]</scope>
    <source>
        <strain evidence="5 6">KR</strain>
    </source>
</reference>
<accession>A0A9P6W3V7</accession>
<evidence type="ECO:0000256" key="2">
    <source>
        <dbReference type="ARBA" id="ARBA00022679"/>
    </source>
</evidence>